<dbReference type="SMART" id="SM00028">
    <property type="entry name" value="TPR"/>
    <property type="match status" value="2"/>
</dbReference>
<keyword evidence="3" id="KW-1185">Reference proteome</keyword>
<organism evidence="2 3">
    <name type="scientific">Tetrapyrgos nigripes</name>
    <dbReference type="NCBI Taxonomy" id="182062"/>
    <lineage>
        <taxon>Eukaryota</taxon>
        <taxon>Fungi</taxon>
        <taxon>Dikarya</taxon>
        <taxon>Basidiomycota</taxon>
        <taxon>Agaricomycotina</taxon>
        <taxon>Agaricomycetes</taxon>
        <taxon>Agaricomycetidae</taxon>
        <taxon>Agaricales</taxon>
        <taxon>Marasmiineae</taxon>
        <taxon>Marasmiaceae</taxon>
        <taxon>Tetrapyrgos</taxon>
    </lineage>
</organism>
<evidence type="ECO:0008006" key="4">
    <source>
        <dbReference type="Google" id="ProtNLM"/>
    </source>
</evidence>
<evidence type="ECO:0000313" key="2">
    <source>
        <dbReference type="EMBL" id="KAF5368341.1"/>
    </source>
</evidence>
<dbReference type="SUPFAM" id="SSF48452">
    <property type="entry name" value="TPR-like"/>
    <property type="match status" value="1"/>
</dbReference>
<dbReference type="AlphaFoldDB" id="A0A8H5GNM8"/>
<accession>A0A8H5GNM8</accession>
<dbReference type="Gene3D" id="1.25.40.10">
    <property type="entry name" value="Tetratricopeptide repeat domain"/>
    <property type="match status" value="2"/>
</dbReference>
<protein>
    <recommendedName>
        <fullName evidence="4">TPR-like protein</fullName>
    </recommendedName>
</protein>
<feature type="region of interest" description="Disordered" evidence="1">
    <location>
        <begin position="1"/>
        <end position="38"/>
    </location>
</feature>
<feature type="compositionally biased region" description="Acidic residues" evidence="1">
    <location>
        <begin position="109"/>
        <end position="118"/>
    </location>
</feature>
<feature type="compositionally biased region" description="Basic and acidic residues" evidence="1">
    <location>
        <begin position="72"/>
        <end position="86"/>
    </location>
</feature>
<gene>
    <name evidence="2" type="ORF">D9758_002423</name>
</gene>
<evidence type="ECO:0000256" key="1">
    <source>
        <dbReference type="SAM" id="MobiDB-lite"/>
    </source>
</evidence>
<feature type="region of interest" description="Disordered" evidence="1">
    <location>
        <begin position="52"/>
        <end position="119"/>
    </location>
</feature>
<feature type="compositionally biased region" description="Basic and acidic residues" evidence="1">
    <location>
        <begin position="96"/>
        <end position="108"/>
    </location>
</feature>
<dbReference type="PANTHER" id="PTHR46014:SF1">
    <property type="entry name" value="TETRATRICOPEPTIDE REPEAT PROTEIN 1"/>
    <property type="match status" value="1"/>
</dbReference>
<dbReference type="OrthoDB" id="1872379at2759"/>
<sequence>MESDHNCQSEPSQSADDSVTSLEKSLEYADELKNEGNDHFRAKRWEEALAAYRSGVGNLPKRKSTRSSQKSSSREDDPDSAEKDDAGPSSSSSSQDAERPSQEAKQDSEPQEEDSEDPELIKIRAVLNANIAACYVKLNDHKAAVEACTEALHDDPHYIKALQRRAASNNKLDTWSSLTSAQEGHSTTTPPVYLDSTSHTDYNALLKLVVPSSSEAAEIQRSLRNLKPRIEAAQKKETGEMLGKLKGLGNSILGNFGLSTDNFQFVPNGQGGYSVNFSK</sequence>
<feature type="compositionally biased region" description="Basic and acidic residues" evidence="1">
    <location>
        <begin position="24"/>
        <end position="38"/>
    </location>
</feature>
<name>A0A8H5GNM8_9AGAR</name>
<dbReference type="PANTHER" id="PTHR46014">
    <property type="entry name" value="TETRATRICOPEPTIDE REPEAT PROTEIN 1"/>
    <property type="match status" value="1"/>
</dbReference>
<evidence type="ECO:0000313" key="3">
    <source>
        <dbReference type="Proteomes" id="UP000559256"/>
    </source>
</evidence>
<dbReference type="Proteomes" id="UP000559256">
    <property type="component" value="Unassembled WGS sequence"/>
</dbReference>
<reference evidence="2 3" key="1">
    <citation type="journal article" date="2020" name="ISME J.">
        <title>Uncovering the hidden diversity of litter-decomposition mechanisms in mushroom-forming fungi.</title>
        <authorList>
            <person name="Floudas D."/>
            <person name="Bentzer J."/>
            <person name="Ahren D."/>
            <person name="Johansson T."/>
            <person name="Persson P."/>
            <person name="Tunlid A."/>
        </authorList>
    </citation>
    <scope>NUCLEOTIDE SEQUENCE [LARGE SCALE GENOMIC DNA]</scope>
    <source>
        <strain evidence="2 3">CBS 291.85</strain>
    </source>
</reference>
<dbReference type="InterPro" id="IPR011990">
    <property type="entry name" value="TPR-like_helical_dom_sf"/>
</dbReference>
<dbReference type="EMBL" id="JAACJM010000015">
    <property type="protein sequence ID" value="KAF5368341.1"/>
    <property type="molecule type" value="Genomic_DNA"/>
</dbReference>
<feature type="compositionally biased region" description="Polar residues" evidence="1">
    <location>
        <begin position="8"/>
        <end position="23"/>
    </location>
</feature>
<dbReference type="InterPro" id="IPR019734">
    <property type="entry name" value="TPR_rpt"/>
</dbReference>
<comment type="caution">
    <text evidence="2">The sequence shown here is derived from an EMBL/GenBank/DDBJ whole genome shotgun (WGS) entry which is preliminary data.</text>
</comment>
<dbReference type="InterPro" id="IPR052769">
    <property type="entry name" value="TPR_domain_protein"/>
</dbReference>
<proteinExistence type="predicted"/>